<gene>
    <name evidence="1" type="ORF">R1sor_021603</name>
</gene>
<evidence type="ECO:0000313" key="1">
    <source>
        <dbReference type="EMBL" id="KAL3678647.1"/>
    </source>
</evidence>
<name>A0ABD3GHI2_9MARC</name>
<dbReference type="Proteomes" id="UP001633002">
    <property type="component" value="Unassembled WGS sequence"/>
</dbReference>
<dbReference type="EMBL" id="JBJQOH010000007">
    <property type="protein sequence ID" value="KAL3678647.1"/>
    <property type="molecule type" value="Genomic_DNA"/>
</dbReference>
<accession>A0ABD3GHI2</accession>
<reference evidence="1 2" key="1">
    <citation type="submission" date="2024-09" db="EMBL/GenBank/DDBJ databases">
        <title>Chromosome-scale assembly of Riccia sorocarpa.</title>
        <authorList>
            <person name="Paukszto L."/>
        </authorList>
    </citation>
    <scope>NUCLEOTIDE SEQUENCE [LARGE SCALE GENOMIC DNA]</scope>
    <source>
        <strain evidence="1">LP-2024</strain>
        <tissue evidence="1">Aerial parts of the thallus</tissue>
    </source>
</reference>
<sequence>MARSPRCSSPSYQPYDWRPEGCDGKSKYRDRREMCFPSEELVSRTCPAECIIPAGKPYGPEPRWPPRCQSPCSIYRDSCKCVGKSSRPPFPNNANPCDYRLCSASEPFQDKVTGPHSSACADSCHQRTQKRNCFSKCDLEGPTRAPDMDAAGIVTRNPEYPWPPESHTIIRLDSSLKHQGVYKELGRIKGRPFWARAGDIMIVKLPRAHLSKDNGYVAFYTQKHNDKNFQLCPGDLLLRGDLIAQLNGEDNASKLGWYNPKTKNSLRKGDILIRAYIGSLTDSGGKVMDEVEAQVEIYMFTGLGLSWIYMGRDDCWLKDGYDIGPTPGNNI</sequence>
<organism evidence="1 2">
    <name type="scientific">Riccia sorocarpa</name>
    <dbReference type="NCBI Taxonomy" id="122646"/>
    <lineage>
        <taxon>Eukaryota</taxon>
        <taxon>Viridiplantae</taxon>
        <taxon>Streptophyta</taxon>
        <taxon>Embryophyta</taxon>
        <taxon>Marchantiophyta</taxon>
        <taxon>Marchantiopsida</taxon>
        <taxon>Marchantiidae</taxon>
        <taxon>Marchantiales</taxon>
        <taxon>Ricciaceae</taxon>
        <taxon>Riccia</taxon>
    </lineage>
</organism>
<evidence type="ECO:0000313" key="2">
    <source>
        <dbReference type="Proteomes" id="UP001633002"/>
    </source>
</evidence>
<comment type="caution">
    <text evidence="1">The sequence shown here is derived from an EMBL/GenBank/DDBJ whole genome shotgun (WGS) entry which is preliminary data.</text>
</comment>
<proteinExistence type="predicted"/>
<protein>
    <submittedName>
        <fullName evidence="1">Uncharacterized protein</fullName>
    </submittedName>
</protein>
<keyword evidence="2" id="KW-1185">Reference proteome</keyword>
<dbReference type="AlphaFoldDB" id="A0ABD3GHI2"/>